<accession>A0ABW5BRS6</accession>
<proteinExistence type="predicted"/>
<dbReference type="Proteomes" id="UP001597294">
    <property type="component" value="Unassembled WGS sequence"/>
</dbReference>
<feature type="non-terminal residue" evidence="1">
    <location>
        <position position="1"/>
    </location>
</feature>
<gene>
    <name evidence="1" type="ORF">ACFSKO_18580</name>
</gene>
<protein>
    <submittedName>
        <fullName evidence="1">ABC transporter substrate-binding protein</fullName>
    </submittedName>
</protein>
<dbReference type="EMBL" id="JBHUII010000012">
    <property type="protein sequence ID" value="MFD2207629.1"/>
    <property type="molecule type" value="Genomic_DNA"/>
</dbReference>
<comment type="caution">
    <text evidence="1">The sequence shown here is derived from an EMBL/GenBank/DDBJ whole genome shotgun (WGS) entry which is preliminary data.</text>
</comment>
<reference evidence="2" key="1">
    <citation type="journal article" date="2019" name="Int. J. Syst. Evol. Microbiol.">
        <title>The Global Catalogue of Microorganisms (GCM) 10K type strain sequencing project: providing services to taxonomists for standard genome sequencing and annotation.</title>
        <authorList>
            <consortium name="The Broad Institute Genomics Platform"/>
            <consortium name="The Broad Institute Genome Sequencing Center for Infectious Disease"/>
            <person name="Wu L."/>
            <person name="Ma J."/>
        </authorList>
    </citation>
    <scope>NUCLEOTIDE SEQUENCE [LARGE SCALE GENOMIC DNA]</scope>
    <source>
        <strain evidence="2">CGMCC 4.7192</strain>
    </source>
</reference>
<name>A0ABW5BRS6_9PROT</name>
<evidence type="ECO:0000313" key="1">
    <source>
        <dbReference type="EMBL" id="MFD2207629.1"/>
    </source>
</evidence>
<organism evidence="1 2">
    <name type="scientific">Kiloniella antarctica</name>
    <dbReference type="NCBI Taxonomy" id="1550907"/>
    <lineage>
        <taxon>Bacteria</taxon>
        <taxon>Pseudomonadati</taxon>
        <taxon>Pseudomonadota</taxon>
        <taxon>Alphaproteobacteria</taxon>
        <taxon>Rhodospirillales</taxon>
        <taxon>Kiloniellaceae</taxon>
        <taxon>Kiloniella</taxon>
    </lineage>
</organism>
<sequence length="61" mass="6873">SQDIMNALGAKSEEVVKEVGQTDDISKEIYESYIDFRRKVARWTTLSESDYTAARGTALDI</sequence>
<evidence type="ECO:0000313" key="2">
    <source>
        <dbReference type="Proteomes" id="UP001597294"/>
    </source>
</evidence>
<keyword evidence="2" id="KW-1185">Reference proteome</keyword>